<evidence type="ECO:0000256" key="2">
    <source>
        <dbReference type="ARBA" id="ARBA00012274"/>
    </source>
</evidence>
<dbReference type="SUPFAM" id="SSF48168">
    <property type="entry name" value="R1 subunit of ribonucleotide reductase, N-terminal domain"/>
    <property type="match status" value="1"/>
</dbReference>
<dbReference type="InterPro" id="IPR027434">
    <property type="entry name" value="Homing_endonucl"/>
</dbReference>
<evidence type="ECO:0000313" key="14">
    <source>
        <dbReference type="EMBL" id="QXV84363.1"/>
    </source>
</evidence>
<proteinExistence type="inferred from homology"/>
<keyword evidence="15" id="KW-1185">Reference proteome</keyword>
<dbReference type="InterPro" id="IPR006142">
    <property type="entry name" value="INTEIN"/>
</dbReference>
<dbReference type="InterPro" id="IPR008926">
    <property type="entry name" value="RNR_R1-su_N"/>
</dbReference>
<keyword evidence="6 10" id="KW-0067">ATP-binding</keyword>
<keyword evidence="9 11" id="KW-0215">Deoxyribonucleotide synthesis</keyword>
<dbReference type="InterPro" id="IPR006141">
    <property type="entry name" value="Intein_N"/>
</dbReference>
<evidence type="ECO:0000256" key="10">
    <source>
        <dbReference type="PROSITE-ProRule" id="PRU00492"/>
    </source>
</evidence>
<dbReference type="PROSITE" id="PS00089">
    <property type="entry name" value="RIBORED_LARGE"/>
    <property type="match status" value="1"/>
</dbReference>
<dbReference type="Gene3D" id="3.10.28.10">
    <property type="entry name" value="Homing endonucleases"/>
    <property type="match status" value="1"/>
</dbReference>
<comment type="catalytic activity">
    <reaction evidence="11">
        <text>a 2'-deoxyribonucleoside 5'-diphosphate + [thioredoxin]-disulfide + H2O = a ribonucleoside 5'-diphosphate + [thioredoxin]-dithiol</text>
        <dbReference type="Rhea" id="RHEA:23252"/>
        <dbReference type="Rhea" id="RHEA-COMP:10698"/>
        <dbReference type="Rhea" id="RHEA-COMP:10700"/>
        <dbReference type="ChEBI" id="CHEBI:15377"/>
        <dbReference type="ChEBI" id="CHEBI:29950"/>
        <dbReference type="ChEBI" id="CHEBI:50058"/>
        <dbReference type="ChEBI" id="CHEBI:57930"/>
        <dbReference type="ChEBI" id="CHEBI:73316"/>
        <dbReference type="EC" id="1.17.4.1"/>
    </reaction>
</comment>
<dbReference type="PRINTS" id="PR01183">
    <property type="entry name" value="RIBORDTASEM1"/>
</dbReference>
<keyword evidence="3" id="KW-0021">Allosteric enzyme</keyword>
<evidence type="ECO:0000256" key="3">
    <source>
        <dbReference type="ARBA" id="ARBA00022533"/>
    </source>
</evidence>
<dbReference type="PROSITE" id="PS50819">
    <property type="entry name" value="INTEIN_ENDONUCLEASE"/>
    <property type="match status" value="1"/>
</dbReference>
<keyword evidence="5" id="KW-0068">Autocatalytic cleavage</keyword>
<dbReference type="PROSITE" id="PS51161">
    <property type="entry name" value="ATP_CONE"/>
    <property type="match status" value="1"/>
</dbReference>
<dbReference type="InterPro" id="IPR013509">
    <property type="entry name" value="RNR_lsu_N"/>
</dbReference>
<sequence>MTENKVNYFLNPDNYKKESQMSHRIEKVIKRDGTVEDFAPEKLNGWAEYGCKTVDVSWSAITMAAQKTLPKGVVDSDTLMDALIKAAESLIKDNPAYDVPAKELRLAQMRKRLYDSFEPPSLRFFHDHMVSVGTWEDMSAWITDEQFEALNQVIDHDRDRLFTSGGLKQFFDKYSRRNIATGEIYETPQFAYMGMAMAMLSQPNWTILDAIDLYNAMSLHKINVPTPPLVGLRSSDRGFASCCLVDSTDTLDSIDTAEHIVFKMVAARAGIGYHLESRSIADPVRNGAFPHSGKLPYYRHIDRSVKANTQQTRGGSATVSYPYFDPEIIQLMQVKQQRATDENKIDKMDYSLSFNNLLLKRYLKNEDITLMSYFYAPEVHEAFYSDDEAKFEEIYVAAEKRVASLTKIDHEGKTVPAAPKVSAKEILDTWLRIRMETGRMYAHHIGESNRHGNFLDPIRMTNLCVAPETKILTKNGNIEIIDLVGKEVEIWNGQEWSTVIPAKTGEAQELMKITFSDGSTIESTLYHKFYHQPKYVREDRSTSFKQGLEEVRAVDLQVGMKMPKFSNPIVDHGNMVLKSPYTNGFFTGDGTYGRHGEPKLYFYEKGGKLPLVDKIDAKIQGSGLLDSTGRLSYIVKSDLMPKYFVPGPEYTIDSRIKWLEGYLDADGCIQKNGTTPSIVVASAEPDFLSKVKDLLLELGITSKIILGRQEGDYELPDGTGSSSKLYHCKETSRLIVGSSGFWKLKDLGLSLDKEKLLNLTRPNRDATRFVTVTNVEFTGRISDTYCFTEPKLNLGVFNGILAGNCVEITQPTRPFHHITELYKTKEQLDQMKPEDIGEVSLCNLGGVVLGRMESLAEWEKTCYILLKFVDTIIEIQDYPFPTMEYTAKKRRNVGIGLMNAAGAMAAEGLAYEGIEARNWIHREAEKLSYFLHKASVRLAKEQGACEWFDRTKPSKGILVIDTYKKTVDELVSVGLEMDWESLRADILKYGMRNSVLTAQMPGESSSVLLGVTNSIEPPRKIVSIKGSAVNKVIAIAPGATDWDTLMSYKLAYDIDRTEWIKWNAVYQKFLSQSSSFQMYYDYSKFENEIIPGPVVVRDFMTAVKYGIKTWYYANFNTANGGGAGEEAATGCASGGCQL</sequence>
<protein>
    <recommendedName>
        <fullName evidence="2 11">Ribonucleoside-diphosphate reductase</fullName>
        <ecNumber evidence="2 11">1.17.4.1</ecNumber>
    </recommendedName>
</protein>
<evidence type="ECO:0000256" key="11">
    <source>
        <dbReference type="RuleBase" id="RU003410"/>
    </source>
</evidence>
<dbReference type="EMBL" id="MZ501103">
    <property type="protein sequence ID" value="QXV84363.1"/>
    <property type="molecule type" value="Genomic_DNA"/>
</dbReference>
<keyword evidence="4 10" id="KW-0547">Nucleotide-binding</keyword>
<dbReference type="PROSITE" id="PS50817">
    <property type="entry name" value="INTEIN_N_TER"/>
    <property type="match status" value="1"/>
</dbReference>
<keyword evidence="8 11" id="KW-0560">Oxidoreductase</keyword>
<dbReference type="Pfam" id="PF00317">
    <property type="entry name" value="Ribonuc_red_lgN"/>
    <property type="match status" value="1"/>
</dbReference>
<evidence type="ECO:0000256" key="9">
    <source>
        <dbReference type="ARBA" id="ARBA00023116"/>
    </source>
</evidence>
<dbReference type="InterPro" id="IPR036844">
    <property type="entry name" value="Hint_dom_sf"/>
</dbReference>
<dbReference type="SMART" id="SM00306">
    <property type="entry name" value="HintN"/>
    <property type="match status" value="1"/>
</dbReference>
<dbReference type="SUPFAM" id="SSF55608">
    <property type="entry name" value="Homing endonucleases"/>
    <property type="match status" value="1"/>
</dbReference>
<dbReference type="Pfam" id="PF02867">
    <property type="entry name" value="Ribonuc_red_lgC"/>
    <property type="match status" value="1"/>
</dbReference>
<reference evidence="14" key="1">
    <citation type="journal article" date="2021" name="PLoS Biol.">
        <title>Systematic exploration of Escherichia coli phage-host interactions with the BASEL phage collection.</title>
        <authorList>
            <person name="Maffei E."/>
            <person name="Shaidullina A."/>
            <person name="Burkolter M."/>
            <person name="Heyer Y."/>
            <person name="Estermann F."/>
            <person name="Druelle V."/>
            <person name="Sauer P."/>
            <person name="Willi L."/>
            <person name="Michaelis S."/>
            <person name="Hilbi H."/>
            <person name="Thaler D.S."/>
            <person name="Harms A."/>
        </authorList>
    </citation>
    <scope>NUCLEOTIDE SEQUENCE</scope>
    <source>
        <strain evidence="14">Bas34</strain>
    </source>
</reference>
<dbReference type="GO" id="GO:0009263">
    <property type="term" value="P:deoxyribonucleotide biosynthetic process"/>
    <property type="evidence" value="ECO:0007669"/>
    <property type="project" value="UniProtKB-KW"/>
</dbReference>
<dbReference type="PANTHER" id="PTHR11573:SF6">
    <property type="entry name" value="RIBONUCLEOSIDE-DIPHOSPHATE REDUCTASE LARGE SUBUNIT"/>
    <property type="match status" value="1"/>
</dbReference>
<evidence type="ECO:0000259" key="13">
    <source>
        <dbReference type="PROSITE" id="PS51161"/>
    </source>
</evidence>
<dbReference type="GO" id="GO:0005524">
    <property type="term" value="F:ATP binding"/>
    <property type="evidence" value="ECO:0007669"/>
    <property type="project" value="UniProtKB-UniRule"/>
</dbReference>
<dbReference type="Pfam" id="PF14528">
    <property type="entry name" value="LAGLIDADG_3"/>
    <property type="match status" value="1"/>
</dbReference>
<dbReference type="InterPro" id="IPR013346">
    <property type="entry name" value="NrdE_NrdA_C"/>
</dbReference>
<evidence type="ECO:0000256" key="6">
    <source>
        <dbReference type="ARBA" id="ARBA00022840"/>
    </source>
</evidence>
<dbReference type="EC" id="1.17.4.1" evidence="2 11"/>
<dbReference type="InterPro" id="IPR000788">
    <property type="entry name" value="RNR_lg_C"/>
</dbReference>
<organism evidence="14 15">
    <name type="scientific">Escherichia phage SelmaRatti</name>
    <dbReference type="NCBI Taxonomy" id="2852006"/>
    <lineage>
        <taxon>Viruses</taxon>
        <taxon>Duplodnaviria</taxon>
        <taxon>Heunggongvirae</taxon>
        <taxon>Uroviricota</taxon>
        <taxon>Caudoviricetes</taxon>
        <taxon>Demerecviridae</taxon>
        <taxon>Markadamsvirinae</taxon>
        <taxon>Tequintavirus</taxon>
        <taxon>Tequintavirus selmaratti</taxon>
    </lineage>
</organism>
<dbReference type="SUPFAM" id="SSF51294">
    <property type="entry name" value="Hedgehog/intein (Hint) domain"/>
    <property type="match status" value="1"/>
</dbReference>
<dbReference type="Gene3D" id="3.20.70.20">
    <property type="match status" value="2"/>
</dbReference>
<evidence type="ECO:0000256" key="5">
    <source>
        <dbReference type="ARBA" id="ARBA00022813"/>
    </source>
</evidence>
<evidence type="ECO:0000256" key="1">
    <source>
        <dbReference type="ARBA" id="ARBA00010406"/>
    </source>
</evidence>
<feature type="domain" description="ATP-cone" evidence="13">
    <location>
        <begin position="26"/>
        <end position="115"/>
    </location>
</feature>
<accession>A0AAE7VZL0</accession>
<dbReference type="PRINTS" id="PR00379">
    <property type="entry name" value="INTEIN"/>
</dbReference>
<evidence type="ECO:0000256" key="4">
    <source>
        <dbReference type="ARBA" id="ARBA00022741"/>
    </source>
</evidence>
<dbReference type="PANTHER" id="PTHR11573">
    <property type="entry name" value="RIBONUCLEOSIDE-DIPHOSPHATE REDUCTASE LARGE CHAIN"/>
    <property type="match status" value="1"/>
</dbReference>
<evidence type="ECO:0000313" key="15">
    <source>
        <dbReference type="Proteomes" id="UP000828732"/>
    </source>
</evidence>
<dbReference type="InterPro" id="IPR004860">
    <property type="entry name" value="LAGLIDADG_dom"/>
</dbReference>
<evidence type="ECO:0000259" key="12">
    <source>
        <dbReference type="PROSITE" id="PS50819"/>
    </source>
</evidence>
<feature type="domain" description="DOD-type homing endonuclease" evidence="12">
    <location>
        <begin position="659"/>
        <end position="700"/>
    </location>
</feature>
<evidence type="ECO:0000256" key="7">
    <source>
        <dbReference type="ARBA" id="ARBA00023000"/>
    </source>
</evidence>
<dbReference type="InterPro" id="IPR003587">
    <property type="entry name" value="Hint_dom_N"/>
</dbReference>
<dbReference type="GO" id="GO:0016539">
    <property type="term" value="P:intein-mediated protein splicing"/>
    <property type="evidence" value="ECO:0007669"/>
    <property type="project" value="InterPro"/>
</dbReference>
<name>A0AAE7VZL0_9CAUD</name>
<dbReference type="SUPFAM" id="SSF51998">
    <property type="entry name" value="PFL-like glycyl radical enzymes"/>
    <property type="match status" value="1"/>
</dbReference>
<dbReference type="GO" id="GO:0004748">
    <property type="term" value="F:ribonucleoside-diphosphate reductase activity, thioredoxin disulfide as acceptor"/>
    <property type="evidence" value="ECO:0007669"/>
    <property type="project" value="UniProtKB-EC"/>
</dbReference>
<dbReference type="Proteomes" id="UP000828732">
    <property type="component" value="Segment"/>
</dbReference>
<dbReference type="NCBIfam" id="TIGR01445">
    <property type="entry name" value="intein_Nterm"/>
    <property type="match status" value="1"/>
</dbReference>
<dbReference type="InterPro" id="IPR039718">
    <property type="entry name" value="Rrm1"/>
</dbReference>
<dbReference type="InterPro" id="IPR005144">
    <property type="entry name" value="ATP-cone_dom"/>
</dbReference>
<comment type="function">
    <text evidence="11">Provides the precursors necessary for DNA synthesis. Catalyzes the biosynthesis of deoxyribonucleotides from the corresponding ribonucleotides.</text>
</comment>
<gene>
    <name evidence="14" type="ORF">bas34_0059</name>
</gene>
<keyword evidence="7" id="KW-0651">Protein splicing</keyword>
<dbReference type="GO" id="GO:0004519">
    <property type="term" value="F:endonuclease activity"/>
    <property type="evidence" value="ECO:0007669"/>
    <property type="project" value="InterPro"/>
</dbReference>
<evidence type="ECO:0000256" key="8">
    <source>
        <dbReference type="ARBA" id="ARBA00023002"/>
    </source>
</evidence>
<comment type="similarity">
    <text evidence="1 11">Belongs to the ribonucleoside diphosphate reductase large chain family.</text>
</comment>
<dbReference type="InterPro" id="IPR004042">
    <property type="entry name" value="Intein_endonuc_central"/>
</dbReference>